<protein>
    <submittedName>
        <fullName evidence="3">Transcriptional regulator with XRE-family HTH domain</fullName>
    </submittedName>
</protein>
<evidence type="ECO:0000313" key="4">
    <source>
        <dbReference type="Proteomes" id="UP001245184"/>
    </source>
</evidence>
<proteinExistence type="predicted"/>
<dbReference type="SMART" id="SM00530">
    <property type="entry name" value="HTH_XRE"/>
    <property type="match status" value="1"/>
</dbReference>
<feature type="domain" description="HTH cro/C1-type" evidence="2">
    <location>
        <begin position="11"/>
        <end position="62"/>
    </location>
</feature>
<dbReference type="InterPro" id="IPR010982">
    <property type="entry name" value="Lambda_DNA-bd_dom_sf"/>
</dbReference>
<dbReference type="EMBL" id="JAVIZN010000002">
    <property type="protein sequence ID" value="MDR6207287.1"/>
    <property type="molecule type" value="Genomic_DNA"/>
</dbReference>
<dbReference type="AlphaFoldDB" id="A0ABD5CPY3"/>
<dbReference type="Gene3D" id="1.10.260.40">
    <property type="entry name" value="lambda repressor-like DNA-binding domains"/>
    <property type="match status" value="1"/>
</dbReference>
<comment type="caution">
    <text evidence="3">The sequence shown here is derived from an EMBL/GenBank/DDBJ whole genome shotgun (WGS) entry which is preliminary data.</text>
</comment>
<dbReference type="PROSITE" id="PS50943">
    <property type="entry name" value="HTH_CROC1"/>
    <property type="match status" value="1"/>
</dbReference>
<name>A0ABD5CPY3_9BURK</name>
<accession>A0ABD5CPY3</accession>
<dbReference type="Pfam" id="PF01381">
    <property type="entry name" value="HTH_3"/>
    <property type="match status" value="1"/>
</dbReference>
<dbReference type="InterPro" id="IPR001387">
    <property type="entry name" value="Cro/C1-type_HTH"/>
</dbReference>
<sequence>MENLTSLGERLRFVRALRRTTQAELAEAVGLSQPMIKKIESGSETSRVVDLAAALRVRPQWLAKGDEPMEEVEKESTSAATKQEPGALEKAVWRLMRATVGLPAEQTKQLAAAVELLRSASAVSTAAVAPLRPTGP</sequence>
<gene>
    <name evidence="3" type="ORF">QF025_006007</name>
</gene>
<evidence type="ECO:0000256" key="1">
    <source>
        <dbReference type="SAM" id="MobiDB-lite"/>
    </source>
</evidence>
<dbReference type="CDD" id="cd00093">
    <property type="entry name" value="HTH_XRE"/>
    <property type="match status" value="1"/>
</dbReference>
<evidence type="ECO:0000259" key="2">
    <source>
        <dbReference type="PROSITE" id="PS50943"/>
    </source>
</evidence>
<reference evidence="3 4" key="1">
    <citation type="submission" date="2023-08" db="EMBL/GenBank/DDBJ databases">
        <title>Genome sequencing of plant associated microbes to promote plant fitness in Sorghum bicolor and Oryza sativa.</title>
        <authorList>
            <person name="Coleman-Derr D."/>
        </authorList>
    </citation>
    <scope>NUCLEOTIDE SEQUENCE [LARGE SCALE GENOMIC DNA]</scope>
    <source>
        <strain evidence="3 4">SLBN-33</strain>
    </source>
</reference>
<dbReference type="Proteomes" id="UP001245184">
    <property type="component" value="Unassembled WGS sequence"/>
</dbReference>
<feature type="region of interest" description="Disordered" evidence="1">
    <location>
        <begin position="66"/>
        <end position="85"/>
    </location>
</feature>
<organism evidence="3 4">
    <name type="scientific">Paraburkholderia graminis</name>
    <dbReference type="NCBI Taxonomy" id="60548"/>
    <lineage>
        <taxon>Bacteria</taxon>
        <taxon>Pseudomonadati</taxon>
        <taxon>Pseudomonadota</taxon>
        <taxon>Betaproteobacteria</taxon>
        <taxon>Burkholderiales</taxon>
        <taxon>Burkholderiaceae</taxon>
        <taxon>Paraburkholderia</taxon>
    </lineage>
</organism>
<evidence type="ECO:0000313" key="3">
    <source>
        <dbReference type="EMBL" id="MDR6207287.1"/>
    </source>
</evidence>
<dbReference type="SUPFAM" id="SSF47413">
    <property type="entry name" value="lambda repressor-like DNA-binding domains"/>
    <property type="match status" value="1"/>
</dbReference>
<dbReference type="RefSeq" id="WP_035570879.1">
    <property type="nucleotide sequence ID" value="NZ_ATXV01000032.1"/>
</dbReference>